<organism evidence="2">
    <name type="scientific">Pararge aegeria</name>
    <name type="common">speckled wood butterfly</name>
    <dbReference type="NCBI Taxonomy" id="116150"/>
    <lineage>
        <taxon>Eukaryota</taxon>
        <taxon>Metazoa</taxon>
        <taxon>Ecdysozoa</taxon>
        <taxon>Arthropoda</taxon>
        <taxon>Hexapoda</taxon>
        <taxon>Insecta</taxon>
        <taxon>Pterygota</taxon>
        <taxon>Neoptera</taxon>
        <taxon>Endopterygota</taxon>
        <taxon>Lepidoptera</taxon>
        <taxon>Glossata</taxon>
        <taxon>Ditrysia</taxon>
        <taxon>Papilionoidea</taxon>
        <taxon>Nymphalidae</taxon>
        <taxon>Satyrinae</taxon>
        <taxon>Satyrini</taxon>
        <taxon>Parargina</taxon>
        <taxon>Pararge</taxon>
    </lineage>
</organism>
<dbReference type="AlphaFoldDB" id="S4PJ10"/>
<proteinExistence type="predicted"/>
<reference evidence="2" key="2">
    <citation type="submission" date="2013-05" db="EMBL/GenBank/DDBJ databases">
        <authorList>
            <person name="Carter J.-M."/>
            <person name="Baker S.C."/>
            <person name="Pink R."/>
            <person name="Carter D.R.F."/>
            <person name="Collins A."/>
            <person name="Tomlin J."/>
            <person name="Gibbs M."/>
            <person name="Breuker C.J."/>
        </authorList>
    </citation>
    <scope>NUCLEOTIDE SEQUENCE</scope>
    <source>
        <tissue evidence="2">Ovary</tissue>
    </source>
</reference>
<sequence length="67" mass="7350">AVATRLAATLGTAAPRAQEWLVLTPRDRMPTPNHVAFPKPPKAPDGSLMYERVLSRAEQEARRNEAA</sequence>
<feature type="non-terminal residue" evidence="2">
    <location>
        <position position="67"/>
    </location>
</feature>
<evidence type="ECO:0000256" key="1">
    <source>
        <dbReference type="SAM" id="MobiDB-lite"/>
    </source>
</evidence>
<name>S4PJ10_9NEOP</name>
<dbReference type="EMBL" id="GAIX01001681">
    <property type="protein sequence ID" value="JAA90879.1"/>
    <property type="molecule type" value="Transcribed_RNA"/>
</dbReference>
<evidence type="ECO:0000313" key="2">
    <source>
        <dbReference type="EMBL" id="JAA90879.1"/>
    </source>
</evidence>
<feature type="non-terminal residue" evidence="2">
    <location>
        <position position="1"/>
    </location>
</feature>
<accession>S4PJ10</accession>
<protein>
    <submittedName>
        <fullName evidence="2">Metastasis-associated protein 3</fullName>
    </submittedName>
</protein>
<feature type="region of interest" description="Disordered" evidence="1">
    <location>
        <begin position="28"/>
        <end position="47"/>
    </location>
</feature>
<reference evidence="2" key="1">
    <citation type="journal article" date="2013" name="BMC Genomics">
        <title>Unscrambling butterfly oogenesis.</title>
        <authorList>
            <person name="Carter J.M."/>
            <person name="Baker S.C."/>
            <person name="Pink R."/>
            <person name="Carter D.R."/>
            <person name="Collins A."/>
            <person name="Tomlin J."/>
            <person name="Gibbs M."/>
            <person name="Breuker C.J."/>
        </authorList>
    </citation>
    <scope>NUCLEOTIDE SEQUENCE</scope>
    <source>
        <tissue evidence="2">Ovary</tissue>
    </source>
</reference>